<sequence length="439" mass="47636">MAELLGTCARERESAWAKLRGWGCGTQNPLRRAQRAGAGAHGGALPRAGGARCQPRFRRDALFPPQRGRMPPPAKEGGRKEPRERSGKSAPGAARGEGRAKWAPATEPPKPGWALTPQGLAAMLPAQRHRHLLFGDLLDDVGAAASTFPCASVEPGYRMPDPRTWTQSLELPAERQNRLLGVLKAAEARGRVRALRLRYTRMRAEEIALLIQRQKSARAAIRLELFLPPQLKPTRIPDPLDRQEVPTSPGRGGKGRGGPARLRTRRAPASPPGSGGAWRPSWRRTWMAASSRGDGDPKCATRRSLPHKVIIHRRRSGLSAAAPQDPRGKRGVWTLPLPCTSQTSGYREWGLSQKSGETQVGECESNRSGTRLPLIPTCPHWQPGVLWVNGRPPVLGRTEKEPVSASHTPRSKGSLSCSGPECRSSRQGAGGGLCCGQRK</sequence>
<feature type="compositionally biased region" description="Basic and acidic residues" evidence="1">
    <location>
        <begin position="76"/>
        <end position="87"/>
    </location>
</feature>
<protein>
    <recommendedName>
        <fullName evidence="4">LKAAEAR motif containing 1</fullName>
    </recommendedName>
</protein>
<feature type="region of interest" description="Disordered" evidence="1">
    <location>
        <begin position="33"/>
        <end position="111"/>
    </location>
</feature>
<feature type="compositionally biased region" description="Low complexity" evidence="1">
    <location>
        <begin position="35"/>
        <end position="52"/>
    </location>
</feature>
<feature type="region of interest" description="Disordered" evidence="1">
    <location>
        <begin position="392"/>
        <end position="439"/>
    </location>
</feature>
<dbReference type="PANTHER" id="PTHR35665:SF1">
    <property type="entry name" value="PROTEIN LKAAEAR1"/>
    <property type="match status" value="1"/>
</dbReference>
<reference evidence="2" key="3">
    <citation type="submission" date="2025-09" db="UniProtKB">
        <authorList>
            <consortium name="Ensembl"/>
        </authorList>
    </citation>
    <scope>IDENTIFICATION</scope>
</reference>
<reference evidence="2 3" key="1">
    <citation type="submission" date="2012-03" db="EMBL/GenBank/DDBJ databases">
        <title>Whole Genome Assembly of Papio anubis.</title>
        <authorList>
            <person name="Liu Y.L."/>
            <person name="Abraham K.A."/>
            <person name="Akbar H.A."/>
            <person name="Ali S.A."/>
            <person name="Anosike U.A."/>
            <person name="Aqrawi P.A."/>
            <person name="Arias F.A."/>
            <person name="Attaway T.A."/>
            <person name="Awwad R.A."/>
            <person name="Babu C.B."/>
            <person name="Bandaranaike D.B."/>
            <person name="Battles P.B."/>
            <person name="Bell A.B."/>
            <person name="Beltran B.B."/>
            <person name="Berhane-Mersha D.B."/>
            <person name="Bess C.B."/>
            <person name="Bickham C.B."/>
            <person name="Bolden T.B."/>
            <person name="Carter K.C."/>
            <person name="Chau D.C."/>
            <person name="Chavez A.C."/>
            <person name="Clerc-Blankenburg K.C."/>
            <person name="Coyle M.C."/>
            <person name="Dao M.D."/>
            <person name="Davila M.L.D."/>
            <person name="Davy-Carroll L.D."/>
            <person name="Denson S.D."/>
            <person name="Dinh H.D."/>
            <person name="Fernandez S.F."/>
            <person name="Fernando P.F."/>
            <person name="Forbes L.F."/>
            <person name="Francis C.F."/>
            <person name="Francisco L.F."/>
            <person name="Fu Q.F."/>
            <person name="Garcia-Iii R.G."/>
            <person name="Garrett T.G."/>
            <person name="Gross S.G."/>
            <person name="Gubbala S.G."/>
            <person name="Hirani K.H."/>
            <person name="Hogues M.H."/>
            <person name="Hollins B.H."/>
            <person name="Jackson L.J."/>
            <person name="Javaid M.J."/>
            <person name="Jhangiani S.J."/>
            <person name="Johnson A.J."/>
            <person name="Johnson B.J."/>
            <person name="Jones J.J."/>
            <person name="Joshi V.J."/>
            <person name="Kalu J.K."/>
            <person name="Khan N.K."/>
            <person name="Korchina V.K."/>
            <person name="Kovar C.K."/>
            <person name="Lago L.L."/>
            <person name="Lara F.L."/>
            <person name="Le T.-K.L."/>
            <person name="Lee S.L."/>
            <person name="Legall-Iii F.L."/>
            <person name="Lemon S.L."/>
            <person name="Liu J.L."/>
            <person name="Liu Y.-S.L."/>
            <person name="Liyanage D.L."/>
            <person name="Lopez J.L."/>
            <person name="Lorensuhewa L.L."/>
            <person name="Mata R.M."/>
            <person name="Mathew T.M."/>
            <person name="Mercado C.M."/>
            <person name="Mercado I.M."/>
            <person name="Morales K.M."/>
            <person name="Morgan M.M."/>
            <person name="Munidasa M.M."/>
            <person name="Ngo D.N."/>
            <person name="Nguyen L.N."/>
            <person name="Nguyen T.N."/>
            <person name="Nguyen N.N."/>
            <person name="Obregon M.O."/>
            <person name="Okwuonu G.O."/>
            <person name="Ongeri F.O."/>
            <person name="Onwere C.O."/>
            <person name="Osifeso I.O."/>
            <person name="Parra A.P."/>
            <person name="Patil S.P."/>
            <person name="Perez A.P."/>
            <person name="Perez Y.P."/>
            <person name="Pham C.P."/>
            <person name="Pu L.-L.P."/>
            <person name="Puazo M.P."/>
            <person name="Quiroz J.Q."/>
            <person name="Rouhana J.R."/>
            <person name="Ruiz M.R."/>
            <person name="Ruiz S.-J.R."/>
            <person name="Saada N.S."/>
            <person name="Santibanez J.S."/>
            <person name="Scheel M.S."/>
            <person name="Schneider B.S."/>
            <person name="Simmons D.S."/>
            <person name="Sisson I.S."/>
            <person name="Tang L.-Y.T."/>
            <person name="Thornton R.T."/>
            <person name="Tisius J.T."/>
            <person name="Toledanes G.T."/>
            <person name="Trejos Z.T."/>
            <person name="Usmani K.U."/>
            <person name="Varghese R.V."/>
            <person name="Vattathil S.V."/>
            <person name="Vee V.V."/>
            <person name="Walker D.W."/>
            <person name="Weissenberger G.W."/>
            <person name="White C.W."/>
            <person name="Williams A.W."/>
            <person name="Woodworth J.W."/>
            <person name="Wright R.W."/>
            <person name="Zhu Y.Z."/>
            <person name="Han Y.H."/>
            <person name="Newsham I.N."/>
            <person name="Nazareth L.N."/>
            <person name="Worley K.W."/>
            <person name="Muzny D.M."/>
            <person name="Rogers J.R."/>
            <person name="Gibbs R.G."/>
        </authorList>
    </citation>
    <scope>NUCLEOTIDE SEQUENCE [LARGE SCALE GENOMIC DNA]</scope>
</reference>
<dbReference type="PANTHER" id="PTHR35665">
    <property type="entry name" value="PROTEIN LKAAEAR1"/>
    <property type="match status" value="1"/>
</dbReference>
<dbReference type="Ensembl" id="ENSPANT00000061935.1">
    <property type="protein sequence ID" value="ENSPANP00000051507.1"/>
    <property type="gene ID" value="ENSPANG00000020638.3"/>
</dbReference>
<dbReference type="Pfam" id="PF15478">
    <property type="entry name" value="LKAAEAR"/>
    <property type="match status" value="1"/>
</dbReference>
<accession>A0A8I5N477</accession>
<organism evidence="2 3">
    <name type="scientific">Papio anubis</name>
    <name type="common">Olive baboon</name>
    <dbReference type="NCBI Taxonomy" id="9555"/>
    <lineage>
        <taxon>Eukaryota</taxon>
        <taxon>Metazoa</taxon>
        <taxon>Chordata</taxon>
        <taxon>Craniata</taxon>
        <taxon>Vertebrata</taxon>
        <taxon>Euteleostomi</taxon>
        <taxon>Mammalia</taxon>
        <taxon>Eutheria</taxon>
        <taxon>Euarchontoglires</taxon>
        <taxon>Primates</taxon>
        <taxon>Haplorrhini</taxon>
        <taxon>Catarrhini</taxon>
        <taxon>Cercopithecidae</taxon>
        <taxon>Cercopithecinae</taxon>
        <taxon>Papio</taxon>
    </lineage>
</organism>
<evidence type="ECO:0000256" key="1">
    <source>
        <dbReference type="SAM" id="MobiDB-lite"/>
    </source>
</evidence>
<evidence type="ECO:0008006" key="4">
    <source>
        <dbReference type="Google" id="ProtNLM"/>
    </source>
</evidence>
<dbReference type="GeneTree" id="ENSGT00390000009883"/>
<dbReference type="InterPro" id="IPR029152">
    <property type="entry name" value="LKAAEAR1"/>
</dbReference>
<dbReference type="Proteomes" id="UP000028761">
    <property type="component" value="Chromosome 16"/>
</dbReference>
<reference evidence="2" key="2">
    <citation type="submission" date="2025-08" db="UniProtKB">
        <authorList>
            <consortium name="Ensembl"/>
        </authorList>
    </citation>
    <scope>IDENTIFICATION</scope>
</reference>
<feature type="region of interest" description="Disordered" evidence="1">
    <location>
        <begin position="232"/>
        <end position="280"/>
    </location>
</feature>
<feature type="compositionally biased region" description="Polar residues" evidence="1">
    <location>
        <begin position="405"/>
        <end position="417"/>
    </location>
</feature>
<proteinExistence type="predicted"/>
<feature type="compositionally biased region" description="Gly residues" evidence="1">
    <location>
        <begin position="428"/>
        <end position="439"/>
    </location>
</feature>
<keyword evidence="3" id="KW-1185">Reference proteome</keyword>
<dbReference type="AlphaFoldDB" id="A0A8I5N477"/>
<evidence type="ECO:0000313" key="2">
    <source>
        <dbReference type="Ensembl" id="ENSPANP00000051507.1"/>
    </source>
</evidence>
<evidence type="ECO:0000313" key="3">
    <source>
        <dbReference type="Proteomes" id="UP000028761"/>
    </source>
</evidence>
<name>A0A8I5N477_PAPAN</name>